<evidence type="ECO:0000313" key="11">
    <source>
        <dbReference type="Proteomes" id="UP000244727"/>
    </source>
</evidence>
<dbReference type="NCBIfam" id="TIGR00379">
    <property type="entry name" value="cobB"/>
    <property type="match status" value="1"/>
</dbReference>
<evidence type="ECO:0000256" key="2">
    <source>
        <dbReference type="ARBA" id="ARBA00022573"/>
    </source>
</evidence>
<feature type="domain" description="CobQ/CobB/MinD/ParA nucleotide binding" evidence="8">
    <location>
        <begin position="4"/>
        <end position="162"/>
    </location>
</feature>
<dbReference type="AlphaFoldDB" id="A0A2R4X4E8"/>
<dbReference type="InterPro" id="IPR029062">
    <property type="entry name" value="Class_I_gatase-like"/>
</dbReference>
<keyword evidence="11" id="KW-1185">Reference proteome</keyword>
<evidence type="ECO:0000256" key="6">
    <source>
        <dbReference type="ARBA" id="ARBA00022842"/>
    </source>
</evidence>
<evidence type="ECO:0000259" key="9">
    <source>
        <dbReference type="Pfam" id="PF07685"/>
    </source>
</evidence>
<dbReference type="Gene3D" id="3.40.50.300">
    <property type="entry name" value="P-loop containing nucleotide triphosphate hydrolases"/>
    <property type="match status" value="1"/>
</dbReference>
<evidence type="ECO:0000256" key="7">
    <source>
        <dbReference type="ARBA" id="ARBA00022962"/>
    </source>
</evidence>
<dbReference type="Proteomes" id="UP000244727">
    <property type="component" value="Chromosome"/>
</dbReference>
<sequence length="441" mass="46427">MPGVVLAGTGSSVGKTVTTLAALAGFREQGVTVQPAKAGPDYVDPSQHTAIADRPSRTLDPWLSGPRGCLANYARGSGDLCVVEGVMGLYDGTRASTASVAATLGLPVVLVVDASGAGRSIAATVEGFRRFADRAPASPEVAGVIFQRARDGPHLDRVRAALPDGIVDCGRISPDDALAIPDRHLGLYQGTETTIDRDALARAAEDLRLDRIRALARRPRASGGVDDRSARTLLSKDDRPTIAVARDRAFTFCYPGVRERLGRRANVRPFAPTRGDPLPPADAVYLPGGYPERFAPELADSPALADLARRASEGLPVFGECGGLIALAESLTVDGQRHAMAGVLPADVRMTDRPQAIGHVELSARRDSPIASPDTTIQGHEFHYSTATARDARYTFDTDGTGLDGCDGLTEYSTVGTYAHLHAASGVFDSLLDAARSESHS</sequence>
<dbReference type="GeneID" id="36512282"/>
<keyword evidence="5" id="KW-0067">ATP-binding</keyword>
<organism evidence="10 11">
    <name type="scientific">Halococcoides cellulosivorans</name>
    <dbReference type="NCBI Taxonomy" id="1679096"/>
    <lineage>
        <taxon>Archaea</taxon>
        <taxon>Methanobacteriati</taxon>
        <taxon>Methanobacteriota</taxon>
        <taxon>Stenosarchaea group</taxon>
        <taxon>Halobacteria</taxon>
        <taxon>Halobacteriales</taxon>
        <taxon>Haloarculaceae</taxon>
        <taxon>Halococcoides</taxon>
    </lineage>
</organism>
<dbReference type="InterPro" id="IPR027417">
    <property type="entry name" value="P-loop_NTPase"/>
</dbReference>
<feature type="domain" description="CobB/CobQ-like glutamine amidotransferase" evidence="9">
    <location>
        <begin position="241"/>
        <end position="425"/>
    </location>
</feature>
<keyword evidence="7" id="KW-0315">Glutamine amidotransferase</keyword>
<dbReference type="SUPFAM" id="SSF52317">
    <property type="entry name" value="Class I glutamine amidotransferase-like"/>
    <property type="match status" value="1"/>
</dbReference>
<dbReference type="PANTHER" id="PTHR43873:SF1">
    <property type="entry name" value="COBYRINATE A,C-DIAMIDE SYNTHASE"/>
    <property type="match status" value="1"/>
</dbReference>
<keyword evidence="4" id="KW-0547">Nucleotide-binding</keyword>
<dbReference type="GO" id="GO:0042242">
    <property type="term" value="F:cobyrinic acid a,c-diamide synthase activity"/>
    <property type="evidence" value="ECO:0007669"/>
    <property type="project" value="InterPro"/>
</dbReference>
<reference evidence="10 11" key="1">
    <citation type="submission" date="2018-04" db="EMBL/GenBank/DDBJ databases">
        <title>Halococcoides cellulosivorans gen. nov., sp. nov., an extremely halophilic cellulose-utilizing haloarchaeon from hypersaline lakes.</title>
        <authorList>
            <person name="Sorokin D.Y."/>
            <person name="Toshchakov S.V."/>
            <person name="Samarov N.I."/>
            <person name="Korzhenkov A."/>
            <person name="Kublanov I.V."/>
        </authorList>
    </citation>
    <scope>NUCLEOTIDE SEQUENCE [LARGE SCALE GENOMIC DNA]</scope>
    <source>
        <strain evidence="10 11">HArcel1</strain>
    </source>
</reference>
<keyword evidence="3" id="KW-0436">Ligase</keyword>
<evidence type="ECO:0000256" key="5">
    <source>
        <dbReference type="ARBA" id="ARBA00022840"/>
    </source>
</evidence>
<comment type="cofactor">
    <cofactor evidence="1">
        <name>Mg(2+)</name>
        <dbReference type="ChEBI" id="CHEBI:18420"/>
    </cofactor>
</comment>
<dbReference type="InterPro" id="IPR004484">
    <property type="entry name" value="CbiA/CobB_synth"/>
</dbReference>
<evidence type="ECO:0000256" key="1">
    <source>
        <dbReference type="ARBA" id="ARBA00001946"/>
    </source>
</evidence>
<gene>
    <name evidence="10" type="ORF">HARCEL1_07205</name>
</gene>
<keyword evidence="2" id="KW-0169">Cobalamin biosynthesis</keyword>
<dbReference type="PANTHER" id="PTHR43873">
    <property type="entry name" value="COBYRINATE A,C-DIAMIDE SYNTHASE"/>
    <property type="match status" value="1"/>
</dbReference>
<dbReference type="Gene3D" id="3.40.50.880">
    <property type="match status" value="1"/>
</dbReference>
<dbReference type="NCBIfam" id="NF002204">
    <property type="entry name" value="PRK01077.1"/>
    <property type="match status" value="1"/>
</dbReference>
<protein>
    <submittedName>
        <fullName evidence="10">Cobyrinic acid a,c-diamide synthase</fullName>
    </submittedName>
</protein>
<dbReference type="InterPro" id="IPR002586">
    <property type="entry name" value="CobQ/CobB/MinD/ParA_Nub-bd_dom"/>
</dbReference>
<dbReference type="EMBL" id="CP028858">
    <property type="protein sequence ID" value="AWB28669.1"/>
    <property type="molecule type" value="Genomic_DNA"/>
</dbReference>
<accession>A0A2R4X4E8</accession>
<evidence type="ECO:0000313" key="10">
    <source>
        <dbReference type="EMBL" id="AWB28669.1"/>
    </source>
</evidence>
<dbReference type="KEGG" id="harc:HARCEL1_07205"/>
<name>A0A2R4X4E8_9EURY</name>
<dbReference type="GO" id="GO:0009236">
    <property type="term" value="P:cobalamin biosynthetic process"/>
    <property type="evidence" value="ECO:0007669"/>
    <property type="project" value="UniProtKB-KW"/>
</dbReference>
<dbReference type="SUPFAM" id="SSF52540">
    <property type="entry name" value="P-loop containing nucleoside triphosphate hydrolases"/>
    <property type="match status" value="1"/>
</dbReference>
<dbReference type="PROSITE" id="PS51274">
    <property type="entry name" value="GATASE_COBBQ"/>
    <property type="match status" value="1"/>
</dbReference>
<evidence type="ECO:0000259" key="8">
    <source>
        <dbReference type="Pfam" id="PF01656"/>
    </source>
</evidence>
<dbReference type="RefSeq" id="WP_108384149.1">
    <property type="nucleotide sequence ID" value="NZ_CP028858.1"/>
</dbReference>
<dbReference type="GO" id="GO:0005524">
    <property type="term" value="F:ATP binding"/>
    <property type="evidence" value="ECO:0007669"/>
    <property type="project" value="UniProtKB-KW"/>
</dbReference>
<evidence type="ECO:0000256" key="3">
    <source>
        <dbReference type="ARBA" id="ARBA00022598"/>
    </source>
</evidence>
<dbReference type="InterPro" id="IPR011698">
    <property type="entry name" value="GATase_3"/>
</dbReference>
<proteinExistence type="predicted"/>
<keyword evidence="6" id="KW-0460">Magnesium</keyword>
<dbReference type="Pfam" id="PF07685">
    <property type="entry name" value="GATase_3"/>
    <property type="match status" value="1"/>
</dbReference>
<dbReference type="Pfam" id="PF01656">
    <property type="entry name" value="CbiA"/>
    <property type="match status" value="1"/>
</dbReference>
<evidence type="ECO:0000256" key="4">
    <source>
        <dbReference type="ARBA" id="ARBA00022741"/>
    </source>
</evidence>